<dbReference type="Proteomes" id="UP000218231">
    <property type="component" value="Unassembled WGS sequence"/>
</dbReference>
<accession>A0A2A2JE79</accession>
<keyword evidence="3" id="KW-1185">Reference proteome</keyword>
<feature type="transmembrane region" description="Helical" evidence="1">
    <location>
        <begin position="94"/>
        <end position="120"/>
    </location>
</feature>
<keyword evidence="1" id="KW-0812">Transmembrane</keyword>
<protein>
    <submittedName>
        <fullName evidence="2">Uncharacterized protein</fullName>
    </submittedName>
</protein>
<gene>
    <name evidence="2" type="ORF">WR25_08043</name>
</gene>
<name>A0A2A2JE79_9BILA</name>
<keyword evidence="1" id="KW-1133">Transmembrane helix</keyword>
<evidence type="ECO:0000256" key="1">
    <source>
        <dbReference type="SAM" id="Phobius"/>
    </source>
</evidence>
<feature type="transmembrane region" description="Helical" evidence="1">
    <location>
        <begin position="20"/>
        <end position="39"/>
    </location>
</feature>
<evidence type="ECO:0000313" key="3">
    <source>
        <dbReference type="Proteomes" id="UP000218231"/>
    </source>
</evidence>
<organism evidence="2 3">
    <name type="scientific">Diploscapter pachys</name>
    <dbReference type="NCBI Taxonomy" id="2018661"/>
    <lineage>
        <taxon>Eukaryota</taxon>
        <taxon>Metazoa</taxon>
        <taxon>Ecdysozoa</taxon>
        <taxon>Nematoda</taxon>
        <taxon>Chromadorea</taxon>
        <taxon>Rhabditida</taxon>
        <taxon>Rhabditina</taxon>
        <taxon>Rhabditomorpha</taxon>
        <taxon>Rhabditoidea</taxon>
        <taxon>Rhabditidae</taxon>
        <taxon>Diploscapter</taxon>
    </lineage>
</organism>
<sequence>MIAVGLMKIGECPDQTALPHWMYHFGILILLSMIVKFVWQKFGDKSLRKTNAKILVSLRVIFGIILIMTYFYGLYLMLWVFFMKDPACDLFLQLFALLMLILTGLIATLGCCFVCCGVGLKNVEKTDFFQNAILHTGIQESDFLLPKQVIGNLLQ</sequence>
<dbReference type="EMBL" id="LIAE01010498">
    <property type="protein sequence ID" value="PAV59832.1"/>
    <property type="molecule type" value="Genomic_DNA"/>
</dbReference>
<dbReference type="AlphaFoldDB" id="A0A2A2JE79"/>
<reference evidence="2 3" key="1">
    <citation type="journal article" date="2017" name="Curr. Biol.">
        <title>Genome architecture and evolution of a unichromosomal asexual nematode.</title>
        <authorList>
            <person name="Fradin H."/>
            <person name="Zegar C."/>
            <person name="Gutwein M."/>
            <person name="Lucas J."/>
            <person name="Kovtun M."/>
            <person name="Corcoran D."/>
            <person name="Baugh L.R."/>
            <person name="Kiontke K."/>
            <person name="Gunsalus K."/>
            <person name="Fitch D.H."/>
            <person name="Piano F."/>
        </authorList>
    </citation>
    <scope>NUCLEOTIDE SEQUENCE [LARGE SCALE GENOMIC DNA]</scope>
    <source>
        <strain evidence="2">PF1309</strain>
    </source>
</reference>
<comment type="caution">
    <text evidence="2">The sequence shown here is derived from an EMBL/GenBank/DDBJ whole genome shotgun (WGS) entry which is preliminary data.</text>
</comment>
<evidence type="ECO:0000313" key="2">
    <source>
        <dbReference type="EMBL" id="PAV59832.1"/>
    </source>
</evidence>
<proteinExistence type="predicted"/>
<feature type="transmembrane region" description="Helical" evidence="1">
    <location>
        <begin position="60"/>
        <end position="82"/>
    </location>
</feature>
<keyword evidence="1" id="KW-0472">Membrane</keyword>